<evidence type="ECO:0000256" key="1">
    <source>
        <dbReference type="ARBA" id="ARBA00004202"/>
    </source>
</evidence>
<dbReference type="SUPFAM" id="SSF52540">
    <property type="entry name" value="P-loop containing nucleoside triphosphate hydrolases"/>
    <property type="match status" value="2"/>
</dbReference>
<evidence type="ECO:0000256" key="5">
    <source>
        <dbReference type="ARBA" id="ARBA00022741"/>
    </source>
</evidence>
<dbReference type="InterPro" id="IPR003593">
    <property type="entry name" value="AAA+_ATPase"/>
</dbReference>
<evidence type="ECO:0000256" key="2">
    <source>
        <dbReference type="ARBA" id="ARBA00005417"/>
    </source>
</evidence>
<sequence>MTRGDALLDVRDLAVRFPTRNGPIVAVREVSLTLRAGECLAIVGESGSGKSVTARSLLGLAGPTATIEATGMTFEGQHLLSLGEREWRRLRGARIGFVLQDALTSLDPLRRIEDEVAEPLDLHADLGRRERAERVRSLLSDVGIPDPEVRARQYPHELSGGLRQRALIASAIAAGPSLVVADEPTTALDVTIQAQVLDLLAAQRDAGTAILLISHDLTVVARMADHVAVMYAGVVVEEGPAEAILQDPVHPYTRALLAAAPTIGARRPVPVSVGRLAPPATGPGCHYRSRCSLADVRCEEELPPLRREGGGPVLARCWHADTHEIAPEAATAVAAPATSRARVLEVQGVSKRFRLARGRRLQAVDDVSFTVRAGEALGVVGESGSGKSTVARIALGMLAPDGGRVLLDGEAWSELRERERRPHRSRIQIVHQDPLSSFDPRFSVERIVGEALGRPGPRGAAANRSRIVELLHRVGLDASLLDRRGTQLSGGQRQRVAIARALGPDPDVLVCDEPVSALDVSVQAQILDLFDTLRRDLGTALLFISHDLGVIHRMCERVLVMKDGAIVEEGPVGAVLSTPRHPYTRELLAAVSPAPSPGRTIVHSGPGPAPEG</sequence>
<accession>A0ABN2MUR1</accession>
<dbReference type="NCBIfam" id="NF007739">
    <property type="entry name" value="PRK10419.1"/>
    <property type="match status" value="2"/>
</dbReference>
<dbReference type="PROSITE" id="PS50893">
    <property type="entry name" value="ABC_TRANSPORTER_2"/>
    <property type="match status" value="2"/>
</dbReference>
<dbReference type="SMART" id="SM00382">
    <property type="entry name" value="AAA"/>
    <property type="match status" value="2"/>
</dbReference>
<dbReference type="Pfam" id="PF08352">
    <property type="entry name" value="oligo_HPY"/>
    <property type="match status" value="2"/>
</dbReference>
<comment type="similarity">
    <text evidence="2">Belongs to the ABC transporter superfamily.</text>
</comment>
<dbReference type="GO" id="GO:0005524">
    <property type="term" value="F:ATP binding"/>
    <property type="evidence" value="ECO:0007669"/>
    <property type="project" value="UniProtKB-KW"/>
</dbReference>
<name>A0ABN2MUR1_9PSEU</name>
<keyword evidence="4" id="KW-1003">Cell membrane</keyword>
<evidence type="ECO:0000256" key="6">
    <source>
        <dbReference type="ARBA" id="ARBA00022840"/>
    </source>
</evidence>
<evidence type="ECO:0000256" key="3">
    <source>
        <dbReference type="ARBA" id="ARBA00022448"/>
    </source>
</evidence>
<gene>
    <name evidence="9" type="ORF">GCM10009836_16730</name>
</gene>
<evidence type="ECO:0000256" key="4">
    <source>
        <dbReference type="ARBA" id="ARBA00022475"/>
    </source>
</evidence>
<evidence type="ECO:0000256" key="7">
    <source>
        <dbReference type="ARBA" id="ARBA00023136"/>
    </source>
</evidence>
<dbReference type="InterPro" id="IPR003439">
    <property type="entry name" value="ABC_transporter-like_ATP-bd"/>
</dbReference>
<reference evidence="9 10" key="1">
    <citation type="journal article" date="2019" name="Int. J. Syst. Evol. Microbiol.">
        <title>The Global Catalogue of Microorganisms (GCM) 10K type strain sequencing project: providing services to taxonomists for standard genome sequencing and annotation.</title>
        <authorList>
            <consortium name="The Broad Institute Genomics Platform"/>
            <consortium name="The Broad Institute Genome Sequencing Center for Infectious Disease"/>
            <person name="Wu L."/>
            <person name="Ma J."/>
        </authorList>
    </citation>
    <scope>NUCLEOTIDE SEQUENCE [LARGE SCALE GENOMIC DNA]</scope>
    <source>
        <strain evidence="9 10">JCM 16009</strain>
    </source>
</reference>
<dbReference type="EMBL" id="BAAAQK010000004">
    <property type="protein sequence ID" value="GAA1838435.1"/>
    <property type="molecule type" value="Genomic_DNA"/>
</dbReference>
<dbReference type="PANTHER" id="PTHR43297:SF2">
    <property type="entry name" value="DIPEPTIDE TRANSPORT ATP-BINDING PROTEIN DPPD"/>
    <property type="match status" value="1"/>
</dbReference>
<dbReference type="PROSITE" id="PS00211">
    <property type="entry name" value="ABC_TRANSPORTER_1"/>
    <property type="match status" value="1"/>
</dbReference>
<dbReference type="CDD" id="cd03257">
    <property type="entry name" value="ABC_NikE_OppD_transporters"/>
    <property type="match status" value="2"/>
</dbReference>
<protein>
    <submittedName>
        <fullName evidence="9">ABC transporter ATP-binding protein</fullName>
    </submittedName>
</protein>
<dbReference type="InterPro" id="IPR050388">
    <property type="entry name" value="ABC_Ni/Peptide_Import"/>
</dbReference>
<comment type="caution">
    <text evidence="9">The sequence shown here is derived from an EMBL/GenBank/DDBJ whole genome shotgun (WGS) entry which is preliminary data.</text>
</comment>
<evidence type="ECO:0000313" key="9">
    <source>
        <dbReference type="EMBL" id="GAA1838435.1"/>
    </source>
</evidence>
<comment type="subcellular location">
    <subcellularLocation>
        <location evidence="1">Cell membrane</location>
        <topology evidence="1">Peripheral membrane protein</topology>
    </subcellularLocation>
</comment>
<feature type="domain" description="ABC transporter" evidence="8">
    <location>
        <begin position="8"/>
        <end position="257"/>
    </location>
</feature>
<keyword evidence="6 9" id="KW-0067">ATP-binding</keyword>
<evidence type="ECO:0000259" key="8">
    <source>
        <dbReference type="PROSITE" id="PS50893"/>
    </source>
</evidence>
<dbReference type="Pfam" id="PF00005">
    <property type="entry name" value="ABC_tran"/>
    <property type="match status" value="2"/>
</dbReference>
<dbReference type="Proteomes" id="UP001500449">
    <property type="component" value="Unassembled WGS sequence"/>
</dbReference>
<dbReference type="NCBIfam" id="TIGR01727">
    <property type="entry name" value="oligo_HPY"/>
    <property type="match status" value="1"/>
</dbReference>
<keyword evidence="3" id="KW-0813">Transport</keyword>
<dbReference type="Gene3D" id="3.40.50.300">
    <property type="entry name" value="P-loop containing nucleotide triphosphate hydrolases"/>
    <property type="match status" value="2"/>
</dbReference>
<organism evidence="9 10">
    <name type="scientific">Pseudonocardia ailaonensis</name>
    <dbReference type="NCBI Taxonomy" id="367279"/>
    <lineage>
        <taxon>Bacteria</taxon>
        <taxon>Bacillati</taxon>
        <taxon>Actinomycetota</taxon>
        <taxon>Actinomycetes</taxon>
        <taxon>Pseudonocardiales</taxon>
        <taxon>Pseudonocardiaceae</taxon>
        <taxon>Pseudonocardia</taxon>
    </lineage>
</organism>
<proteinExistence type="inferred from homology"/>
<dbReference type="RefSeq" id="WP_344414164.1">
    <property type="nucleotide sequence ID" value="NZ_BAAAQK010000004.1"/>
</dbReference>
<dbReference type="InterPro" id="IPR013563">
    <property type="entry name" value="Oligopep_ABC_C"/>
</dbReference>
<feature type="domain" description="ABC transporter" evidence="8">
    <location>
        <begin position="344"/>
        <end position="588"/>
    </location>
</feature>
<dbReference type="InterPro" id="IPR027417">
    <property type="entry name" value="P-loop_NTPase"/>
</dbReference>
<keyword evidence="5" id="KW-0547">Nucleotide-binding</keyword>
<evidence type="ECO:0000313" key="10">
    <source>
        <dbReference type="Proteomes" id="UP001500449"/>
    </source>
</evidence>
<dbReference type="InterPro" id="IPR017871">
    <property type="entry name" value="ABC_transporter-like_CS"/>
</dbReference>
<keyword evidence="10" id="KW-1185">Reference proteome</keyword>
<dbReference type="NCBIfam" id="NF008453">
    <property type="entry name" value="PRK11308.1"/>
    <property type="match status" value="2"/>
</dbReference>
<dbReference type="PANTHER" id="PTHR43297">
    <property type="entry name" value="OLIGOPEPTIDE TRANSPORT ATP-BINDING PROTEIN APPD"/>
    <property type="match status" value="1"/>
</dbReference>
<keyword evidence="7" id="KW-0472">Membrane</keyword>